<dbReference type="Pfam" id="PF05635">
    <property type="entry name" value="23S_rRNA_IVP"/>
    <property type="match status" value="1"/>
</dbReference>
<keyword evidence="1" id="KW-0689">Ribosomal protein</keyword>
<sequence length="125" mass="14052">MNNFESVVAWQKAYKFTLLAYKVANTFPECERFGLCSQFKRAAVSVPANIAEGYKKLSKADKLRFYNIAQGSIEECRCYVYLSKDLGYVDAPVFNELMEALSDASRLLNAYCKGVINNGYADDGQ</sequence>
<reference evidence="1 2" key="1">
    <citation type="submission" date="2015-06" db="EMBL/GenBank/DDBJ databases">
        <title>Prevotella sp. 109, sp. nov., a novel member of the family Prevotellaceae isolated from human faeces.</title>
        <authorList>
            <person name="Shkoporov A.N."/>
            <person name="Chaplin A.V."/>
            <person name="Kafarskaia L.I."/>
            <person name="Efimov B.A."/>
        </authorList>
    </citation>
    <scope>NUCLEOTIDE SEQUENCE [LARGE SCALE GENOMIC DNA]</scope>
    <source>
        <strain evidence="1 2">109</strain>
    </source>
</reference>
<keyword evidence="2" id="KW-1185">Reference proteome</keyword>
<evidence type="ECO:0000313" key="1">
    <source>
        <dbReference type="EMBL" id="KOO68455.1"/>
    </source>
</evidence>
<name>A0A8E1QXE3_9BACT</name>
<dbReference type="NCBIfam" id="TIGR02436">
    <property type="entry name" value="four helix bundle protein"/>
    <property type="match status" value="1"/>
</dbReference>
<accession>A0A8E1QXE3</accession>
<dbReference type="GO" id="GO:0005840">
    <property type="term" value="C:ribosome"/>
    <property type="evidence" value="ECO:0007669"/>
    <property type="project" value="UniProtKB-KW"/>
</dbReference>
<evidence type="ECO:0000313" key="2">
    <source>
        <dbReference type="Proteomes" id="UP000036951"/>
    </source>
</evidence>
<organism evidence="1 2">
    <name type="scientific">Xylanibacter rarus</name>
    <dbReference type="NCBI Taxonomy" id="1676614"/>
    <lineage>
        <taxon>Bacteria</taxon>
        <taxon>Pseudomonadati</taxon>
        <taxon>Bacteroidota</taxon>
        <taxon>Bacteroidia</taxon>
        <taxon>Bacteroidales</taxon>
        <taxon>Prevotellaceae</taxon>
        <taxon>Xylanibacter</taxon>
    </lineage>
</organism>
<dbReference type="InterPro" id="IPR012657">
    <property type="entry name" value="23S_rRNA-intervening_sequence"/>
</dbReference>
<dbReference type="PANTHER" id="PTHR38471:SF2">
    <property type="entry name" value="FOUR HELIX BUNDLE PROTEIN"/>
    <property type="match status" value="1"/>
</dbReference>
<dbReference type="EMBL" id="LFQU01000013">
    <property type="protein sequence ID" value="KOO68455.1"/>
    <property type="molecule type" value="Genomic_DNA"/>
</dbReference>
<dbReference type="SUPFAM" id="SSF158446">
    <property type="entry name" value="IVS-encoded protein-like"/>
    <property type="match status" value="1"/>
</dbReference>
<gene>
    <name evidence="1" type="ORF">ACU52_08015</name>
</gene>
<keyword evidence="1" id="KW-0687">Ribonucleoprotein</keyword>
<dbReference type="OrthoDB" id="9811959at2"/>
<dbReference type="CDD" id="cd16377">
    <property type="entry name" value="23S_rRNA_IVP_like"/>
    <property type="match status" value="1"/>
</dbReference>
<proteinExistence type="predicted"/>
<comment type="caution">
    <text evidence="1">The sequence shown here is derived from an EMBL/GenBank/DDBJ whole genome shotgun (WGS) entry which is preliminary data.</text>
</comment>
<dbReference type="PANTHER" id="PTHR38471">
    <property type="entry name" value="FOUR HELIX BUNDLE PROTEIN"/>
    <property type="match status" value="1"/>
</dbReference>
<dbReference type="RefSeq" id="WP_053398416.1">
    <property type="nucleotide sequence ID" value="NZ_LFQU01000013.1"/>
</dbReference>
<protein>
    <submittedName>
        <fullName evidence="1">30S ribosomal protein S23</fullName>
    </submittedName>
</protein>
<dbReference type="InterPro" id="IPR036583">
    <property type="entry name" value="23S_rRNA_IVS_sf"/>
</dbReference>
<dbReference type="AlphaFoldDB" id="A0A8E1QXE3"/>
<dbReference type="Gene3D" id="1.20.1440.60">
    <property type="entry name" value="23S rRNA-intervening sequence"/>
    <property type="match status" value="1"/>
</dbReference>
<dbReference type="Proteomes" id="UP000036951">
    <property type="component" value="Unassembled WGS sequence"/>
</dbReference>